<evidence type="ECO:0000256" key="3">
    <source>
        <dbReference type="ARBA" id="ARBA00022989"/>
    </source>
</evidence>
<comment type="caution">
    <text evidence="6">The sequence shown here is derived from an EMBL/GenBank/DDBJ whole genome shotgun (WGS) entry which is preliminary data.</text>
</comment>
<evidence type="ECO:0000256" key="1">
    <source>
        <dbReference type="ARBA" id="ARBA00004370"/>
    </source>
</evidence>
<evidence type="ECO:0000256" key="5">
    <source>
        <dbReference type="SAM" id="Phobius"/>
    </source>
</evidence>
<evidence type="ECO:0000256" key="4">
    <source>
        <dbReference type="ARBA" id="ARBA00023136"/>
    </source>
</evidence>
<dbReference type="AlphaFoldDB" id="A0A5S5BM48"/>
<reference evidence="6 7" key="1">
    <citation type="submission" date="2019-07" db="EMBL/GenBank/DDBJ databases">
        <title>Deep subsurface shale carbon reservoir microbial communities from Ohio and West Virginia, USA.</title>
        <authorList>
            <person name="Wrighton K."/>
        </authorList>
    </citation>
    <scope>NUCLEOTIDE SEQUENCE [LARGE SCALE GENOMIC DNA]</scope>
    <source>
        <strain evidence="6 7">NP_8Ht</strain>
    </source>
</reference>
<evidence type="ECO:0000313" key="6">
    <source>
        <dbReference type="EMBL" id="TYP67346.1"/>
    </source>
</evidence>
<name>A0A5S5BM48_STUST</name>
<dbReference type="Proteomes" id="UP000324282">
    <property type="component" value="Unassembled WGS sequence"/>
</dbReference>
<dbReference type="RefSeq" id="WP_148923756.1">
    <property type="nucleotide sequence ID" value="NZ_VNHQ01000002.1"/>
</dbReference>
<keyword evidence="4 5" id="KW-0472">Membrane</keyword>
<proteinExistence type="predicted"/>
<dbReference type="GO" id="GO:0016020">
    <property type="term" value="C:membrane"/>
    <property type="evidence" value="ECO:0007669"/>
    <property type="project" value="UniProtKB-SubCell"/>
</dbReference>
<evidence type="ECO:0000313" key="7">
    <source>
        <dbReference type="Proteomes" id="UP000324282"/>
    </source>
</evidence>
<accession>A0A5S5BM48</accession>
<feature type="transmembrane region" description="Helical" evidence="5">
    <location>
        <begin position="36"/>
        <end position="55"/>
    </location>
</feature>
<dbReference type="Pfam" id="PF05101">
    <property type="entry name" value="VirB3"/>
    <property type="match status" value="1"/>
</dbReference>
<protein>
    <submittedName>
        <fullName evidence="6">Type IV secretion system protein VirB4</fullName>
    </submittedName>
</protein>
<comment type="subcellular location">
    <subcellularLocation>
        <location evidence="1">Membrane</location>
    </subcellularLocation>
</comment>
<keyword evidence="2 5" id="KW-0812">Transmembrane</keyword>
<feature type="transmembrane region" description="Helical" evidence="5">
    <location>
        <begin position="7"/>
        <end position="30"/>
    </location>
</feature>
<sequence>MMERTPFYIALTQSSKLFGLPYGFALPFMGGTVLPLIWSVSVFTIVWCILVYGLCRWAAERDEKVVDVLLIGSRVVPGTRTRKMFGGDSYGA</sequence>
<organism evidence="6 7">
    <name type="scientific">Stutzerimonas stutzeri</name>
    <name type="common">Pseudomonas stutzeri</name>
    <dbReference type="NCBI Taxonomy" id="316"/>
    <lineage>
        <taxon>Bacteria</taxon>
        <taxon>Pseudomonadati</taxon>
        <taxon>Pseudomonadota</taxon>
        <taxon>Gammaproteobacteria</taxon>
        <taxon>Pseudomonadales</taxon>
        <taxon>Pseudomonadaceae</taxon>
        <taxon>Stutzerimonas</taxon>
    </lineage>
</organism>
<keyword evidence="3 5" id="KW-1133">Transmembrane helix</keyword>
<dbReference type="EMBL" id="VNHQ01000002">
    <property type="protein sequence ID" value="TYP67346.1"/>
    <property type="molecule type" value="Genomic_DNA"/>
</dbReference>
<gene>
    <name evidence="6" type="ORF">A9A72_10252</name>
</gene>
<dbReference type="InterPro" id="IPR007792">
    <property type="entry name" value="T4SS_VirB3/TrbD/AvhB"/>
</dbReference>
<evidence type="ECO:0000256" key="2">
    <source>
        <dbReference type="ARBA" id="ARBA00022692"/>
    </source>
</evidence>